<dbReference type="Proteomes" id="UP000050471">
    <property type="component" value="Unassembled WGS sequence"/>
</dbReference>
<protein>
    <recommendedName>
        <fullName evidence="3 8">Thiazole synthase</fullName>
        <ecNumber evidence="3 8">2.8.1.10</ecNumber>
    </recommendedName>
</protein>
<sequence>MQIYGQEISSRFLLGTAQYPSPAILVDAIRAARCEIVTVSLRRETSAGTGAAFWQVLNDLNLRILPNTAGCHTASEAITTARMARELFGTSWIKLEVIGHSDSLQPDVFALVEAARVLCAEGFQVFPYTTDDLIVGEKLIEAGCELLMPWGAPIGSGQGLRNPDALRAMRAHFPEVPLIVDAGIGRPSDAVMAMELGMDAVLLNTAVAKAGDPVAMARAMADAVTVGRAGYLADPMPRRDMAVPSTPILGLADLDMKGLG</sequence>
<dbReference type="GO" id="GO:0005737">
    <property type="term" value="C:cytoplasm"/>
    <property type="evidence" value="ECO:0007669"/>
    <property type="project" value="UniProtKB-SubCell"/>
</dbReference>
<feature type="active site" description="Schiff-base intermediate with DXP" evidence="8">
    <location>
        <position position="94"/>
    </location>
</feature>
<keyword evidence="6 8" id="KW-0704">Schiff base</keyword>
<dbReference type="GO" id="GO:0009229">
    <property type="term" value="P:thiamine diphosphate biosynthetic process"/>
    <property type="evidence" value="ECO:0007669"/>
    <property type="project" value="UniProtKB-UniRule"/>
</dbReference>
<reference evidence="10 11" key="1">
    <citation type="submission" date="2015-09" db="EMBL/GenBank/DDBJ databases">
        <title>Draft genome sequence of Aliiroseovarius crassostreae CV919-312TSm, the causative agent of Roseovarius Oyster Disease (formerly Juvenile Oyster Disease).</title>
        <authorList>
            <person name="Kessner L."/>
            <person name="Spinard E."/>
            <person name="Nelson D."/>
        </authorList>
    </citation>
    <scope>NUCLEOTIDE SEQUENCE [LARGE SCALE GENOMIC DNA]</scope>
    <source>
        <strain evidence="10 11">CV919-312</strain>
    </source>
</reference>
<evidence type="ECO:0000256" key="5">
    <source>
        <dbReference type="ARBA" id="ARBA00022977"/>
    </source>
</evidence>
<keyword evidence="4 8" id="KW-0808">Transferase</keyword>
<feature type="domain" description="Thiazole synthase ThiG" evidence="9">
    <location>
        <begin position="2"/>
        <end position="247"/>
    </location>
</feature>
<dbReference type="PANTHER" id="PTHR34266">
    <property type="entry name" value="THIAZOLE SYNTHASE"/>
    <property type="match status" value="1"/>
</dbReference>
<evidence type="ECO:0000256" key="8">
    <source>
        <dbReference type="HAMAP-Rule" id="MF_00443"/>
    </source>
</evidence>
<gene>
    <name evidence="8" type="primary">thiG</name>
    <name evidence="10" type="ORF">AKJ29_06525</name>
</gene>
<dbReference type="InterPro" id="IPR033983">
    <property type="entry name" value="Thiazole_synthase_ThiG"/>
</dbReference>
<accession>A0A0P7KQV8</accession>
<comment type="subunit">
    <text evidence="8">Homotetramer. Forms heterodimers with either ThiH or ThiS.</text>
</comment>
<keyword evidence="8" id="KW-0963">Cytoplasm</keyword>
<dbReference type="InterPro" id="IPR013785">
    <property type="entry name" value="Aldolase_TIM"/>
</dbReference>
<feature type="binding site" evidence="8">
    <location>
        <begin position="182"/>
        <end position="183"/>
    </location>
    <ligand>
        <name>1-deoxy-D-xylulose 5-phosphate</name>
        <dbReference type="ChEBI" id="CHEBI:57792"/>
    </ligand>
</feature>
<dbReference type="STRING" id="154981.AKJ29_06525"/>
<evidence type="ECO:0000313" key="10">
    <source>
        <dbReference type="EMBL" id="KPN64877.1"/>
    </source>
</evidence>
<dbReference type="CDD" id="cd04728">
    <property type="entry name" value="ThiG"/>
    <property type="match status" value="1"/>
</dbReference>
<keyword evidence="5 8" id="KW-0784">Thiamine biosynthesis</keyword>
<dbReference type="Gene3D" id="3.20.20.70">
    <property type="entry name" value="Aldolase class I"/>
    <property type="match status" value="1"/>
</dbReference>
<keyword evidence="11" id="KW-1185">Reference proteome</keyword>
<dbReference type="EMBL" id="LKBA01000001">
    <property type="protein sequence ID" value="KPN64877.1"/>
    <property type="molecule type" value="Genomic_DNA"/>
</dbReference>
<comment type="subcellular location">
    <subcellularLocation>
        <location evidence="8">Cytoplasm</location>
    </subcellularLocation>
</comment>
<comment type="catalytic activity">
    <reaction evidence="7 8">
        <text>[ThiS sulfur-carrier protein]-C-terminal-Gly-aminoethanethioate + 2-iminoacetate + 1-deoxy-D-xylulose 5-phosphate = [ThiS sulfur-carrier protein]-C-terminal Gly-Gly + 2-[(2R,5Z)-2-carboxy-4-methylthiazol-5(2H)-ylidene]ethyl phosphate + 2 H2O + H(+)</text>
        <dbReference type="Rhea" id="RHEA:26297"/>
        <dbReference type="Rhea" id="RHEA-COMP:12909"/>
        <dbReference type="Rhea" id="RHEA-COMP:19908"/>
        <dbReference type="ChEBI" id="CHEBI:15377"/>
        <dbReference type="ChEBI" id="CHEBI:15378"/>
        <dbReference type="ChEBI" id="CHEBI:57792"/>
        <dbReference type="ChEBI" id="CHEBI:62899"/>
        <dbReference type="ChEBI" id="CHEBI:77846"/>
        <dbReference type="ChEBI" id="CHEBI:90778"/>
        <dbReference type="ChEBI" id="CHEBI:232372"/>
        <dbReference type="EC" id="2.8.1.10"/>
    </reaction>
</comment>
<evidence type="ECO:0000256" key="2">
    <source>
        <dbReference type="ARBA" id="ARBA00004948"/>
    </source>
</evidence>
<feature type="binding site" evidence="8">
    <location>
        <position position="155"/>
    </location>
    <ligand>
        <name>1-deoxy-D-xylulose 5-phosphate</name>
        <dbReference type="ChEBI" id="CHEBI:57792"/>
    </ligand>
</feature>
<evidence type="ECO:0000259" key="9">
    <source>
        <dbReference type="Pfam" id="PF05690"/>
    </source>
</evidence>
<dbReference type="GO" id="GO:1990107">
    <property type="term" value="F:thiazole synthase activity"/>
    <property type="evidence" value="ECO:0007669"/>
    <property type="project" value="UniProtKB-EC"/>
</dbReference>
<proteinExistence type="inferred from homology"/>
<comment type="similarity">
    <text evidence="8">Belongs to the ThiG family.</text>
</comment>
<evidence type="ECO:0000256" key="7">
    <source>
        <dbReference type="ARBA" id="ARBA00049897"/>
    </source>
</evidence>
<dbReference type="EC" id="2.8.1.10" evidence="3 8"/>
<feature type="binding site" evidence="8">
    <location>
        <begin position="204"/>
        <end position="205"/>
    </location>
    <ligand>
        <name>1-deoxy-D-xylulose 5-phosphate</name>
        <dbReference type="ChEBI" id="CHEBI:57792"/>
    </ligand>
</feature>
<dbReference type="RefSeq" id="WP_055187356.1">
    <property type="nucleotide sequence ID" value="NZ_FPBS01000021.1"/>
</dbReference>
<comment type="pathway">
    <text evidence="2 8">Cofactor biosynthesis; thiamine diphosphate biosynthesis.</text>
</comment>
<evidence type="ECO:0000256" key="6">
    <source>
        <dbReference type="ARBA" id="ARBA00023270"/>
    </source>
</evidence>
<dbReference type="PANTHER" id="PTHR34266:SF2">
    <property type="entry name" value="THIAZOLE SYNTHASE"/>
    <property type="match status" value="1"/>
</dbReference>
<dbReference type="UniPathway" id="UPA00060"/>
<evidence type="ECO:0000256" key="4">
    <source>
        <dbReference type="ARBA" id="ARBA00022679"/>
    </source>
</evidence>
<dbReference type="OrthoDB" id="9805935at2"/>
<name>A0A0P7KQV8_9RHOB</name>
<evidence type="ECO:0000256" key="1">
    <source>
        <dbReference type="ARBA" id="ARBA00002834"/>
    </source>
</evidence>
<dbReference type="InterPro" id="IPR008867">
    <property type="entry name" value="ThiG"/>
</dbReference>
<evidence type="ECO:0000256" key="3">
    <source>
        <dbReference type="ARBA" id="ARBA00011960"/>
    </source>
</evidence>
<evidence type="ECO:0000313" key="11">
    <source>
        <dbReference type="Proteomes" id="UP000050471"/>
    </source>
</evidence>
<dbReference type="SUPFAM" id="SSF110399">
    <property type="entry name" value="ThiG-like"/>
    <property type="match status" value="1"/>
</dbReference>
<dbReference type="HAMAP" id="MF_00443">
    <property type="entry name" value="ThiG"/>
    <property type="match status" value="1"/>
</dbReference>
<organism evidence="10 11">
    <name type="scientific">Aliiroseovarius crassostreae</name>
    <dbReference type="NCBI Taxonomy" id="154981"/>
    <lineage>
        <taxon>Bacteria</taxon>
        <taxon>Pseudomonadati</taxon>
        <taxon>Pseudomonadota</taxon>
        <taxon>Alphaproteobacteria</taxon>
        <taxon>Rhodobacterales</taxon>
        <taxon>Paracoccaceae</taxon>
        <taxon>Aliiroseovarius</taxon>
    </lineage>
</organism>
<comment type="function">
    <text evidence="1 8">Catalyzes the rearrangement of 1-deoxy-D-xylulose 5-phosphate (DXP) to produce the thiazole phosphate moiety of thiamine. Sulfur is provided by the thiocarboxylate moiety of the carrier protein ThiS. In vitro, sulfur can be provided by H(2)S.</text>
</comment>
<dbReference type="AlphaFoldDB" id="A0A0P7KQV8"/>
<dbReference type="Pfam" id="PF05690">
    <property type="entry name" value="ThiG"/>
    <property type="match status" value="1"/>
</dbReference>
<comment type="caution">
    <text evidence="10">The sequence shown here is derived from an EMBL/GenBank/DDBJ whole genome shotgun (WGS) entry which is preliminary data.</text>
</comment>